<dbReference type="SUPFAM" id="SSF53098">
    <property type="entry name" value="Ribonuclease H-like"/>
    <property type="match status" value="1"/>
</dbReference>
<feature type="region of interest" description="Disordered" evidence="1">
    <location>
        <begin position="491"/>
        <end position="539"/>
    </location>
</feature>
<dbReference type="Pfam" id="PF18701">
    <property type="entry name" value="DUF5641"/>
    <property type="match status" value="1"/>
</dbReference>
<dbReference type="InterPro" id="IPR000477">
    <property type="entry name" value="RT_dom"/>
</dbReference>
<dbReference type="Gene3D" id="3.30.420.10">
    <property type="entry name" value="Ribonuclease H-like superfamily/Ribonuclease H"/>
    <property type="match status" value="1"/>
</dbReference>
<dbReference type="InterPro" id="IPR008042">
    <property type="entry name" value="Retrotrans_Pao"/>
</dbReference>
<name>A0A8R1DRR8_CAEJA</name>
<dbReference type="InterPro" id="IPR040676">
    <property type="entry name" value="DUF5641"/>
</dbReference>
<dbReference type="InterPro" id="IPR043128">
    <property type="entry name" value="Rev_trsase/Diguanyl_cyclase"/>
</dbReference>
<dbReference type="AlphaFoldDB" id="A0A8R1DRR8"/>
<dbReference type="PANTHER" id="PTHR47331">
    <property type="entry name" value="PHD-TYPE DOMAIN-CONTAINING PROTEIN"/>
    <property type="match status" value="1"/>
</dbReference>
<dbReference type="Pfam" id="PF05380">
    <property type="entry name" value="Peptidase_A17"/>
    <property type="match status" value="1"/>
</dbReference>
<evidence type="ECO:0000256" key="1">
    <source>
        <dbReference type="SAM" id="MobiDB-lite"/>
    </source>
</evidence>
<dbReference type="PROSITE" id="PS50994">
    <property type="entry name" value="INTEGRASE"/>
    <property type="match status" value="1"/>
</dbReference>
<dbReference type="Gene3D" id="3.10.10.10">
    <property type="entry name" value="HIV Type 1 Reverse Transcriptase, subunit A, domain 1"/>
    <property type="match status" value="1"/>
</dbReference>
<organism evidence="3 4">
    <name type="scientific">Caenorhabditis japonica</name>
    <dbReference type="NCBI Taxonomy" id="281687"/>
    <lineage>
        <taxon>Eukaryota</taxon>
        <taxon>Metazoa</taxon>
        <taxon>Ecdysozoa</taxon>
        <taxon>Nematoda</taxon>
        <taxon>Chromadorea</taxon>
        <taxon>Rhabditida</taxon>
        <taxon>Rhabditina</taxon>
        <taxon>Rhabditomorpha</taxon>
        <taxon>Rhabditoidea</taxon>
        <taxon>Rhabditidae</taxon>
        <taxon>Peloderinae</taxon>
        <taxon>Caenorhabditis</taxon>
    </lineage>
</organism>
<dbReference type="InterPro" id="IPR012337">
    <property type="entry name" value="RNaseH-like_sf"/>
</dbReference>
<accession>A0A8R1DRR8</accession>
<dbReference type="InterPro" id="IPR001584">
    <property type="entry name" value="Integrase_cat-core"/>
</dbReference>
<protein>
    <submittedName>
        <fullName evidence="3">Integrase catalytic domain-containing protein</fullName>
    </submittedName>
</protein>
<sequence length="1248" mass="142338">SDSVESSYVNHIDSDHPLTESDATAATITDSLLDKLLEQSWRLEVLGIEPPTIVKGKQLLNEELVTKFKQSAVLDPDNYIYVQFPFNGKEANLNDNYLVAVSRLVSLVNKQLERPTDRTSYNDIIQQQLSAGIIEPVPDSEKQIGPHYYIPHKVVIKPDSQTTKLRIVLDASSHMKHEMSLNDCIHAGPSILKSILGILLRARTTPYLMIADIEKAFHQVRVQSHHRNVTKFLWLKNHIEPPTPDNIVTYRFTRLPFGITASPFLLAITILRYMELNPQEIHRKIVQNLYVDNVTFTPDSPEECILDYTKSKNTFTNMHMNLREFLCNHKEVMNQIPEVDRAQNSTCKLLGHQWDSINDTLTISIAVPPKGTPTKRQLASFQASTYDPLGLVSPIMVQTKTLMSKVWETTTRWKDTIPAHLLTEWEAIKQTFQEKSYTFPRQVAPAQGVIDTSLILFSDASKNHYAMSAYLRFEYQQSAVHTQLIYSRTASNRQISTSDDPANGTSREPSENHQRDLKGTGRTNFKPSFRHVPTDQNPADIASRGATLSQLRNNELWHHGPQFLKQEPSNWPQPLGDSPEEPRDFHCYVLNIDKPPFPEHKGILTTQPPQPYTSIVPYSRTNSLLKLVSITQKVMRFIHKLLKRRNTRYPNTPYLWISKLMKDFALSSINRDEVKLRTIALRYIIQDHYLDAEHTLRISPPNSHHIQKQKDGIYQLARLIALDSHKSLLHQGPKDMASDIQRKYWIKSITSLTRSVRSGCTTCKRKHGSPYTYPFATALPEVRTQACRPFQHIGLDYFGPIGYKTDTGSTGKLWAMLTTCLVTRAVHLEVVPDNTTSSFLLAMRRFIGRRGTPKTILSDNAPAFTLGYSMINADIRTMVNSSQTLTSYLASKDIEVKQITPFAPWQGGVYERIVGITKTMFYKIIGRLQLPFLEIETLLIECEGIINSRPITANPITISDTEALRPIDFLLPQAHISIPNHTGNQSSGKPSPTEKQTREYMKHLDTIRLQLWDEFYNELYTGKLAPKYKSKAHATTAPQPNHIVLVETPKVPRYKWPLGRIMQLLPSKDGKIRSVIVRCNNTLIERAFTMNNLKIIVHNEQPQKQKKTRQYGSLLASPQCCGRRVSIFTTMNNQHNEHVSDTSIYGKKRKKEADVTSRSLVRNESIESFTRSPTVEQFSSHSRDHQQCDNIFHVARHYKRRSFAHSHALRHSTHGINTVFRATRLTMTSEVPHDSALVEAATATELSR</sequence>
<evidence type="ECO:0000313" key="3">
    <source>
        <dbReference type="EnsemblMetazoa" id="CJA10414.1"/>
    </source>
</evidence>
<dbReference type="GO" id="GO:0015074">
    <property type="term" value="P:DNA integration"/>
    <property type="evidence" value="ECO:0007669"/>
    <property type="project" value="InterPro"/>
</dbReference>
<dbReference type="Proteomes" id="UP000005237">
    <property type="component" value="Unassembled WGS sequence"/>
</dbReference>
<feature type="region of interest" description="Disordered" evidence="1">
    <location>
        <begin position="978"/>
        <end position="997"/>
    </location>
</feature>
<feature type="domain" description="Integrase catalytic" evidence="2">
    <location>
        <begin position="785"/>
        <end position="974"/>
    </location>
</feature>
<dbReference type="Gene3D" id="3.30.70.270">
    <property type="match status" value="1"/>
</dbReference>
<feature type="compositionally biased region" description="Basic and acidic residues" evidence="1">
    <location>
        <begin position="508"/>
        <end position="519"/>
    </location>
</feature>
<reference evidence="4" key="1">
    <citation type="submission" date="2010-08" db="EMBL/GenBank/DDBJ databases">
        <authorList>
            <consortium name="Caenorhabditis japonica Sequencing Consortium"/>
            <person name="Wilson R.K."/>
        </authorList>
    </citation>
    <scope>NUCLEOTIDE SEQUENCE [LARGE SCALE GENOMIC DNA]</scope>
    <source>
        <strain evidence="4">DF5081</strain>
    </source>
</reference>
<dbReference type="Pfam" id="PF00078">
    <property type="entry name" value="RVT_1"/>
    <property type="match status" value="1"/>
</dbReference>
<dbReference type="GO" id="GO:0042575">
    <property type="term" value="C:DNA polymerase complex"/>
    <property type="evidence" value="ECO:0007669"/>
    <property type="project" value="UniProtKB-ARBA"/>
</dbReference>
<keyword evidence="4" id="KW-1185">Reference proteome</keyword>
<proteinExistence type="predicted"/>
<dbReference type="SUPFAM" id="SSF56672">
    <property type="entry name" value="DNA/RNA polymerases"/>
    <property type="match status" value="1"/>
</dbReference>
<dbReference type="GO" id="GO:0003676">
    <property type="term" value="F:nucleic acid binding"/>
    <property type="evidence" value="ECO:0007669"/>
    <property type="project" value="InterPro"/>
</dbReference>
<dbReference type="EnsemblMetazoa" id="CJA10414.1">
    <property type="protein sequence ID" value="CJA10414.1"/>
    <property type="gene ID" value="WBGene00129618"/>
</dbReference>
<feature type="compositionally biased region" description="Polar residues" evidence="1">
    <location>
        <begin position="491"/>
        <end position="507"/>
    </location>
</feature>
<dbReference type="InterPro" id="IPR043502">
    <property type="entry name" value="DNA/RNA_pol_sf"/>
</dbReference>
<feature type="compositionally biased region" description="Polar residues" evidence="1">
    <location>
        <begin position="979"/>
        <end position="994"/>
    </location>
</feature>
<evidence type="ECO:0000313" key="4">
    <source>
        <dbReference type="Proteomes" id="UP000005237"/>
    </source>
</evidence>
<reference evidence="3" key="2">
    <citation type="submission" date="2022-06" db="UniProtKB">
        <authorList>
            <consortium name="EnsemblMetazoa"/>
        </authorList>
    </citation>
    <scope>IDENTIFICATION</scope>
    <source>
        <strain evidence="3">DF5081</strain>
    </source>
</reference>
<evidence type="ECO:0000259" key="2">
    <source>
        <dbReference type="PROSITE" id="PS50994"/>
    </source>
</evidence>
<dbReference type="InterPro" id="IPR036397">
    <property type="entry name" value="RNaseH_sf"/>
</dbReference>